<dbReference type="RefSeq" id="WP_211548602.1">
    <property type="nucleotide sequence ID" value="NZ_JAGTUF010000008.1"/>
</dbReference>
<dbReference type="EMBL" id="JAGTUF010000008">
    <property type="protein sequence ID" value="MBR9972142.1"/>
    <property type="molecule type" value="Genomic_DNA"/>
</dbReference>
<evidence type="ECO:0000313" key="4">
    <source>
        <dbReference type="EMBL" id="MBR9972142.1"/>
    </source>
</evidence>
<evidence type="ECO:0000256" key="2">
    <source>
        <dbReference type="ARBA" id="ARBA00022723"/>
    </source>
</evidence>
<name>A0ABS5ICJ3_9PROT</name>
<dbReference type="Proteomes" id="UP000680714">
    <property type="component" value="Unassembled WGS sequence"/>
</dbReference>
<evidence type="ECO:0000256" key="1">
    <source>
        <dbReference type="ARBA" id="ARBA00010587"/>
    </source>
</evidence>
<protein>
    <recommendedName>
        <fullName evidence="6">Hemerythrin-like domain-containing protein</fullName>
    </recommendedName>
</protein>
<keyword evidence="2" id="KW-0479">Metal-binding</keyword>
<evidence type="ECO:0000256" key="3">
    <source>
        <dbReference type="ARBA" id="ARBA00023004"/>
    </source>
</evidence>
<evidence type="ECO:0008006" key="6">
    <source>
        <dbReference type="Google" id="ProtNLM"/>
    </source>
</evidence>
<dbReference type="Gene3D" id="1.20.120.50">
    <property type="entry name" value="Hemerythrin-like"/>
    <property type="match status" value="1"/>
</dbReference>
<sequence>MPIAGHTSLSTGVREIDRGTEGLCYVMGRLFEPLVECRRQHGRCDRTECTRLTALLKYMGRNFALQEQLMVEAGYPHEDHHRRDHWRIIEQLRHMRAANVCADIDRVVVSEVVARWMLEHSHECDRRLGNWALTRRVRDPS</sequence>
<gene>
    <name evidence="4" type="ORF">KEC16_10505</name>
</gene>
<organism evidence="4 5">
    <name type="scientific">Magnetospirillum sulfuroxidans</name>
    <dbReference type="NCBI Taxonomy" id="611300"/>
    <lineage>
        <taxon>Bacteria</taxon>
        <taxon>Pseudomonadati</taxon>
        <taxon>Pseudomonadota</taxon>
        <taxon>Alphaproteobacteria</taxon>
        <taxon>Rhodospirillales</taxon>
        <taxon>Rhodospirillaceae</taxon>
        <taxon>Magnetospirillum</taxon>
    </lineage>
</organism>
<dbReference type="InterPro" id="IPR035938">
    <property type="entry name" value="Hemerythrin-like_sf"/>
</dbReference>
<keyword evidence="3" id="KW-0408">Iron</keyword>
<evidence type="ECO:0000313" key="5">
    <source>
        <dbReference type="Proteomes" id="UP000680714"/>
    </source>
</evidence>
<reference evidence="4 5" key="1">
    <citation type="submission" date="2021-04" db="EMBL/GenBank/DDBJ databases">
        <title>Magnetospirillum sulfuroxidans sp. nov., a facultative chemolithoautotrophic sulfur-oxidizing alphaproteobacterium isolated from freshwater sediment and proposals for Paramagetospirillum gen. nov., and Magnetospirillaceae fam. nov.</title>
        <authorList>
            <person name="Koziaeva V."/>
            <person name="Geelhoed J.S."/>
            <person name="Sorokin D.Y."/>
            <person name="Grouzdev D.S."/>
        </authorList>
    </citation>
    <scope>NUCLEOTIDE SEQUENCE [LARGE SCALE GENOMIC DNA]</scope>
    <source>
        <strain evidence="4 5">J10</strain>
    </source>
</reference>
<proteinExistence type="inferred from homology"/>
<comment type="caution">
    <text evidence="4">The sequence shown here is derived from an EMBL/GenBank/DDBJ whole genome shotgun (WGS) entry which is preliminary data.</text>
</comment>
<keyword evidence="5" id="KW-1185">Reference proteome</keyword>
<accession>A0ABS5ICJ3</accession>
<dbReference type="SUPFAM" id="SSF47188">
    <property type="entry name" value="Hemerythrin-like"/>
    <property type="match status" value="1"/>
</dbReference>
<comment type="similarity">
    <text evidence="1">Belongs to the hemerythrin family.</text>
</comment>